<keyword evidence="2" id="KW-0472">Membrane</keyword>
<feature type="region of interest" description="Disordered" evidence="1">
    <location>
        <begin position="279"/>
        <end position="335"/>
    </location>
</feature>
<dbReference type="OrthoDB" id="9806054at2"/>
<dbReference type="InterPro" id="IPR007621">
    <property type="entry name" value="TPM_dom"/>
</dbReference>
<evidence type="ECO:0000259" key="4">
    <source>
        <dbReference type="Pfam" id="PF04536"/>
    </source>
</evidence>
<dbReference type="RefSeq" id="WP_050639002.1">
    <property type="nucleotide sequence ID" value="NZ_CABKUE010000005.1"/>
</dbReference>
<evidence type="ECO:0000256" key="3">
    <source>
        <dbReference type="SAM" id="SignalP"/>
    </source>
</evidence>
<feature type="region of interest" description="Disordered" evidence="1">
    <location>
        <begin position="164"/>
        <end position="233"/>
    </location>
</feature>
<dbReference type="Pfam" id="PF04536">
    <property type="entry name" value="TPM_phosphatase"/>
    <property type="match status" value="1"/>
</dbReference>
<feature type="compositionally biased region" description="Basic and acidic residues" evidence="1">
    <location>
        <begin position="291"/>
        <end position="311"/>
    </location>
</feature>
<evidence type="ECO:0000313" key="5">
    <source>
        <dbReference type="EMBL" id="CUO72217.1"/>
    </source>
</evidence>
<dbReference type="PANTHER" id="PTHR30373:SF2">
    <property type="entry name" value="UPF0603 PROTEIN YGCG"/>
    <property type="match status" value="1"/>
</dbReference>
<feature type="compositionally biased region" description="Polar residues" evidence="1">
    <location>
        <begin position="315"/>
        <end position="324"/>
    </location>
</feature>
<feature type="chain" id="PRO_5008023400" evidence="3">
    <location>
        <begin position="24"/>
        <end position="335"/>
    </location>
</feature>
<protein>
    <submittedName>
        <fullName evidence="5">Domain of uncharacterized function (DUF477)</fullName>
    </submittedName>
</protein>
<dbReference type="Proteomes" id="UP000095544">
    <property type="component" value="Unassembled WGS sequence"/>
</dbReference>
<dbReference type="PANTHER" id="PTHR30373">
    <property type="entry name" value="UPF0603 PROTEIN YGCG"/>
    <property type="match status" value="1"/>
</dbReference>
<keyword evidence="2" id="KW-0812">Transmembrane</keyword>
<feature type="compositionally biased region" description="Polar residues" evidence="1">
    <location>
        <begin position="280"/>
        <end position="289"/>
    </location>
</feature>
<feature type="compositionally biased region" description="Polar residues" evidence="1">
    <location>
        <begin position="186"/>
        <end position="196"/>
    </location>
</feature>
<dbReference type="AlphaFoldDB" id="A0A174HFQ1"/>
<keyword evidence="2" id="KW-1133">Transmembrane helix</keyword>
<reference evidence="5 6" key="1">
    <citation type="submission" date="2015-09" db="EMBL/GenBank/DDBJ databases">
        <authorList>
            <consortium name="Pathogen Informatics"/>
        </authorList>
    </citation>
    <scope>NUCLEOTIDE SEQUENCE [LARGE SCALE GENOMIC DNA]</scope>
    <source>
        <strain evidence="5 6">2789STDY5834876</strain>
    </source>
</reference>
<proteinExistence type="predicted"/>
<name>A0A174HFQ1_9FIRM</name>
<organism evidence="5 6">
    <name type="scientific">Faecalicatena contorta</name>
    <dbReference type="NCBI Taxonomy" id="39482"/>
    <lineage>
        <taxon>Bacteria</taxon>
        <taxon>Bacillati</taxon>
        <taxon>Bacillota</taxon>
        <taxon>Clostridia</taxon>
        <taxon>Lachnospirales</taxon>
        <taxon>Lachnospiraceae</taxon>
        <taxon>Faecalicatena</taxon>
    </lineage>
</organism>
<feature type="signal peptide" evidence="3">
    <location>
        <begin position="1"/>
        <end position="23"/>
    </location>
</feature>
<dbReference type="STRING" id="39482.ERS852491_03087"/>
<feature type="compositionally biased region" description="Polar residues" evidence="1">
    <location>
        <begin position="204"/>
        <end position="217"/>
    </location>
</feature>
<feature type="compositionally biased region" description="Polar residues" evidence="1">
    <location>
        <begin position="164"/>
        <end position="173"/>
    </location>
</feature>
<evidence type="ECO:0000256" key="2">
    <source>
        <dbReference type="SAM" id="Phobius"/>
    </source>
</evidence>
<sequence length="335" mass="36522">MKKIRFMAALLCMFLVNVLPVSATEEASLPRVVDNAEILSDAEELELTSLVNDIATVYQIDVVLITESQRQEADIQAEADMLFDTNGYGIGEKKDGVLFVLDMGNREWAISTHGDTITLFSDYDLNSLGQTAAQNYFANGRYRDGFVSYVAGIVNICEKKMNVQGNGQSAGNESTEENGAPAAETNGATDGETNGTADKDEKNQSSNSATAGTNQDQTEMETSSESSENNGYPGFAGALIITIIYMIRMKKGMKKARKQQNADVYQSRDASMQIRKSDVFLTTSITKTPVKQKDPDPPRRPDPPRDSDSQRYSRTTTTVHTSDNGETHGGASGKF</sequence>
<feature type="domain" description="TPM" evidence="4">
    <location>
        <begin position="32"/>
        <end position="155"/>
    </location>
</feature>
<keyword evidence="3" id="KW-0732">Signal</keyword>
<dbReference type="EMBL" id="CYZU01000030">
    <property type="protein sequence ID" value="CUO72217.1"/>
    <property type="molecule type" value="Genomic_DNA"/>
</dbReference>
<gene>
    <name evidence="5" type="ORF">ERS852491_03087</name>
</gene>
<feature type="transmembrane region" description="Helical" evidence="2">
    <location>
        <begin position="231"/>
        <end position="248"/>
    </location>
</feature>
<evidence type="ECO:0000313" key="6">
    <source>
        <dbReference type="Proteomes" id="UP000095544"/>
    </source>
</evidence>
<dbReference type="Gene3D" id="3.10.310.50">
    <property type="match status" value="1"/>
</dbReference>
<evidence type="ECO:0000256" key="1">
    <source>
        <dbReference type="SAM" id="MobiDB-lite"/>
    </source>
</evidence>
<accession>A0A174HFQ1</accession>